<dbReference type="GO" id="GO:0004984">
    <property type="term" value="F:olfactory receptor activity"/>
    <property type="evidence" value="ECO:0000318"/>
    <property type="project" value="GO_Central"/>
</dbReference>
<dbReference type="InParanoid" id="A0A139WBN1"/>
<accession>A0A139WBN1</accession>
<sequence length="376" mass="43844">MKEAVLQQSKKEMHLLNLWPKGHVKHFRFRYVITLIIVSPFTLGTLTHFINVLKENLDVDLSGDISVIAVVTGLHFMLITFVWGHKKIAYLWENLGPHEYFGKPDNFEKRCKQLNFYSRLYAYYCYLGLTVYIIMKNRGGIECRRLNVERNLTEICGLVTTFWAPFDIDFFPFRQILFVDQVFATYFIVKGGAAISFTTLEVGEYIILKIKHLKRLVKEVFDDPREEVQRKKLVFCIKYHQYIISIQELYDGRYKHCNGCYILMVGIIIASLSNEIMKNHNIEALLHLVGWVFSFYICCFSGQSLLSESLTIPDAAFESKWYEAPVYMQKDLLLMMLRSQKPLMLHATPIGVMSLSLFITLVKTSYSYFTLLNQST</sequence>
<proteinExistence type="inferred from homology"/>
<feature type="transmembrane region" description="Helical" evidence="10">
    <location>
        <begin position="284"/>
        <end position="306"/>
    </location>
</feature>
<comment type="subcellular location">
    <subcellularLocation>
        <location evidence="1 10">Cell membrane</location>
        <topology evidence="1 10">Multi-pass membrane protein</topology>
    </subcellularLocation>
</comment>
<feature type="transmembrane region" description="Helical" evidence="10">
    <location>
        <begin position="65"/>
        <end position="84"/>
    </location>
</feature>
<reference evidence="11 12" key="1">
    <citation type="journal article" date="2008" name="Nature">
        <title>The genome of the model beetle and pest Tribolium castaneum.</title>
        <authorList>
            <consortium name="Tribolium Genome Sequencing Consortium"/>
            <person name="Richards S."/>
            <person name="Gibbs R.A."/>
            <person name="Weinstock G.M."/>
            <person name="Brown S.J."/>
            <person name="Denell R."/>
            <person name="Beeman R.W."/>
            <person name="Gibbs R."/>
            <person name="Beeman R.W."/>
            <person name="Brown S.J."/>
            <person name="Bucher G."/>
            <person name="Friedrich M."/>
            <person name="Grimmelikhuijzen C.J."/>
            <person name="Klingler M."/>
            <person name="Lorenzen M."/>
            <person name="Richards S."/>
            <person name="Roth S."/>
            <person name="Schroder R."/>
            <person name="Tautz D."/>
            <person name="Zdobnov E.M."/>
            <person name="Muzny D."/>
            <person name="Gibbs R.A."/>
            <person name="Weinstock G.M."/>
            <person name="Attaway T."/>
            <person name="Bell S."/>
            <person name="Buhay C.J."/>
            <person name="Chandrabose M.N."/>
            <person name="Chavez D."/>
            <person name="Clerk-Blankenburg K.P."/>
            <person name="Cree A."/>
            <person name="Dao M."/>
            <person name="Davis C."/>
            <person name="Chacko J."/>
            <person name="Dinh H."/>
            <person name="Dugan-Rocha S."/>
            <person name="Fowler G."/>
            <person name="Garner T.T."/>
            <person name="Garnes J."/>
            <person name="Gnirke A."/>
            <person name="Hawes A."/>
            <person name="Hernandez J."/>
            <person name="Hines S."/>
            <person name="Holder M."/>
            <person name="Hume J."/>
            <person name="Jhangiani S.N."/>
            <person name="Joshi V."/>
            <person name="Khan Z.M."/>
            <person name="Jackson L."/>
            <person name="Kovar C."/>
            <person name="Kowis A."/>
            <person name="Lee S."/>
            <person name="Lewis L.R."/>
            <person name="Margolis J."/>
            <person name="Morgan M."/>
            <person name="Nazareth L.V."/>
            <person name="Nguyen N."/>
            <person name="Okwuonu G."/>
            <person name="Parker D."/>
            <person name="Richards S."/>
            <person name="Ruiz S.J."/>
            <person name="Santibanez J."/>
            <person name="Savard J."/>
            <person name="Scherer S.E."/>
            <person name="Schneider B."/>
            <person name="Sodergren E."/>
            <person name="Tautz D."/>
            <person name="Vattahil S."/>
            <person name="Villasana D."/>
            <person name="White C.S."/>
            <person name="Wright R."/>
            <person name="Park Y."/>
            <person name="Beeman R.W."/>
            <person name="Lord J."/>
            <person name="Oppert B."/>
            <person name="Lorenzen M."/>
            <person name="Brown S."/>
            <person name="Wang L."/>
            <person name="Savard J."/>
            <person name="Tautz D."/>
            <person name="Richards S."/>
            <person name="Weinstock G."/>
            <person name="Gibbs R.A."/>
            <person name="Liu Y."/>
            <person name="Worley K."/>
            <person name="Weinstock G."/>
            <person name="Elsik C.G."/>
            <person name="Reese J.T."/>
            <person name="Elhaik E."/>
            <person name="Landan G."/>
            <person name="Graur D."/>
            <person name="Arensburger P."/>
            <person name="Atkinson P."/>
            <person name="Beeman R.W."/>
            <person name="Beidler J."/>
            <person name="Brown S.J."/>
            <person name="Demuth J.P."/>
            <person name="Drury D.W."/>
            <person name="Du Y.Z."/>
            <person name="Fujiwara H."/>
            <person name="Lorenzen M."/>
            <person name="Maselli V."/>
            <person name="Osanai M."/>
            <person name="Park Y."/>
            <person name="Robertson H.M."/>
            <person name="Tu Z."/>
            <person name="Wang J.J."/>
            <person name="Wang S."/>
            <person name="Richards S."/>
            <person name="Song H."/>
            <person name="Zhang L."/>
            <person name="Sodergren E."/>
            <person name="Werner D."/>
            <person name="Stanke M."/>
            <person name="Morgenstern B."/>
            <person name="Solovyev V."/>
            <person name="Kosarev P."/>
            <person name="Brown G."/>
            <person name="Chen H.C."/>
            <person name="Ermolaeva O."/>
            <person name="Hlavina W."/>
            <person name="Kapustin Y."/>
            <person name="Kiryutin B."/>
            <person name="Kitts P."/>
            <person name="Maglott D."/>
            <person name="Pruitt K."/>
            <person name="Sapojnikov V."/>
            <person name="Souvorov A."/>
            <person name="Mackey A.J."/>
            <person name="Waterhouse R.M."/>
            <person name="Wyder S."/>
            <person name="Zdobnov E.M."/>
            <person name="Zdobnov E.M."/>
            <person name="Wyder S."/>
            <person name="Kriventseva E.V."/>
            <person name="Kadowaki T."/>
            <person name="Bork P."/>
            <person name="Aranda M."/>
            <person name="Bao R."/>
            <person name="Beermann A."/>
            <person name="Berns N."/>
            <person name="Bolognesi R."/>
            <person name="Bonneton F."/>
            <person name="Bopp D."/>
            <person name="Brown S.J."/>
            <person name="Bucher G."/>
            <person name="Butts T."/>
            <person name="Chaumot A."/>
            <person name="Denell R.E."/>
            <person name="Ferrier D.E."/>
            <person name="Friedrich M."/>
            <person name="Gordon C.M."/>
            <person name="Jindra M."/>
            <person name="Klingler M."/>
            <person name="Lan Q."/>
            <person name="Lattorff H.M."/>
            <person name="Laudet V."/>
            <person name="von Levetsow C."/>
            <person name="Liu Z."/>
            <person name="Lutz R."/>
            <person name="Lynch J.A."/>
            <person name="da Fonseca R.N."/>
            <person name="Posnien N."/>
            <person name="Reuter R."/>
            <person name="Roth S."/>
            <person name="Savard J."/>
            <person name="Schinko J.B."/>
            <person name="Schmitt C."/>
            <person name="Schoppmeier M."/>
            <person name="Schroder R."/>
            <person name="Shippy T.D."/>
            <person name="Simonnet F."/>
            <person name="Marques-Souza H."/>
            <person name="Tautz D."/>
            <person name="Tomoyasu Y."/>
            <person name="Trauner J."/>
            <person name="Van der Zee M."/>
            <person name="Vervoort M."/>
            <person name="Wittkopp N."/>
            <person name="Wimmer E.A."/>
            <person name="Yang X."/>
            <person name="Jones A.K."/>
            <person name="Sattelle D.B."/>
            <person name="Ebert P.R."/>
            <person name="Nelson D."/>
            <person name="Scott J.G."/>
            <person name="Beeman R.W."/>
            <person name="Muthukrishnan S."/>
            <person name="Kramer K.J."/>
            <person name="Arakane Y."/>
            <person name="Beeman R.W."/>
            <person name="Zhu Q."/>
            <person name="Hogenkamp D."/>
            <person name="Dixit R."/>
            <person name="Oppert B."/>
            <person name="Jiang H."/>
            <person name="Zou Z."/>
            <person name="Marshall J."/>
            <person name="Elpidina E."/>
            <person name="Vinokurov K."/>
            <person name="Oppert C."/>
            <person name="Zou Z."/>
            <person name="Evans J."/>
            <person name="Lu Z."/>
            <person name="Zhao P."/>
            <person name="Sumathipala N."/>
            <person name="Altincicek B."/>
            <person name="Vilcinskas A."/>
            <person name="Williams M."/>
            <person name="Hultmark D."/>
            <person name="Hetru C."/>
            <person name="Jiang H."/>
            <person name="Grimmelikhuijzen C.J."/>
            <person name="Hauser F."/>
            <person name="Cazzamali G."/>
            <person name="Williamson M."/>
            <person name="Park Y."/>
            <person name="Li B."/>
            <person name="Tanaka Y."/>
            <person name="Predel R."/>
            <person name="Neupert S."/>
            <person name="Schachtner J."/>
            <person name="Verleyen P."/>
            <person name="Raible F."/>
            <person name="Bork P."/>
            <person name="Friedrich M."/>
            <person name="Walden K.K."/>
            <person name="Robertson H.M."/>
            <person name="Angeli S."/>
            <person name="Foret S."/>
            <person name="Bucher G."/>
            <person name="Schuetz S."/>
            <person name="Maleszka R."/>
            <person name="Wimmer E.A."/>
            <person name="Beeman R.W."/>
            <person name="Lorenzen M."/>
            <person name="Tomoyasu Y."/>
            <person name="Miller S.C."/>
            <person name="Grossmann D."/>
            <person name="Bucher G."/>
        </authorList>
    </citation>
    <scope>NUCLEOTIDE SEQUENCE [LARGE SCALE GENOMIC DNA]</scope>
    <source>
        <strain evidence="11 12">Georgia GA2</strain>
    </source>
</reference>
<evidence type="ECO:0000313" key="11">
    <source>
        <dbReference type="EMBL" id="KYB25313.1"/>
    </source>
</evidence>
<keyword evidence="6 10" id="KW-1133">Transmembrane helix</keyword>
<feature type="transmembrane region" description="Helical" evidence="10">
    <location>
        <begin position="116"/>
        <end position="135"/>
    </location>
</feature>
<evidence type="ECO:0000256" key="3">
    <source>
        <dbReference type="ARBA" id="ARBA00022606"/>
    </source>
</evidence>
<evidence type="ECO:0000256" key="8">
    <source>
        <dbReference type="ARBA" id="ARBA00023170"/>
    </source>
</evidence>
<dbReference type="GO" id="GO:0005549">
    <property type="term" value="F:odorant binding"/>
    <property type="evidence" value="ECO:0007669"/>
    <property type="project" value="InterPro"/>
</dbReference>
<name>A0A139WBN1_TRICA</name>
<dbReference type="GO" id="GO:0005886">
    <property type="term" value="C:plasma membrane"/>
    <property type="evidence" value="ECO:0000318"/>
    <property type="project" value="GO_Central"/>
</dbReference>
<dbReference type="KEGG" id="tca:107398716"/>
<keyword evidence="5 10" id="KW-0552">Olfaction</keyword>
<comment type="similarity">
    <text evidence="10">Belongs to the insect chemoreceptor superfamily. Heteromeric odorant receptor channel (TC 1.A.69) family.</text>
</comment>
<dbReference type="Proteomes" id="UP000007266">
    <property type="component" value="Linkage group 9"/>
</dbReference>
<dbReference type="GO" id="GO:0050911">
    <property type="term" value="P:detection of chemical stimulus involved in sensory perception of smell"/>
    <property type="evidence" value="ECO:0000318"/>
    <property type="project" value="GO_Central"/>
</dbReference>
<evidence type="ECO:0000256" key="9">
    <source>
        <dbReference type="ARBA" id="ARBA00023224"/>
    </source>
</evidence>
<evidence type="ECO:0000256" key="5">
    <source>
        <dbReference type="ARBA" id="ARBA00022725"/>
    </source>
</evidence>
<dbReference type="GO" id="GO:0007165">
    <property type="term" value="P:signal transduction"/>
    <property type="evidence" value="ECO:0007669"/>
    <property type="project" value="UniProtKB-KW"/>
</dbReference>
<keyword evidence="12" id="KW-1185">Reference proteome</keyword>
<keyword evidence="7 10" id="KW-0472">Membrane</keyword>
<evidence type="ECO:0000256" key="6">
    <source>
        <dbReference type="ARBA" id="ARBA00022989"/>
    </source>
</evidence>
<evidence type="ECO:0000256" key="2">
    <source>
        <dbReference type="ARBA" id="ARBA00022475"/>
    </source>
</evidence>
<dbReference type="PhylomeDB" id="A0A139WBN1"/>
<gene>
    <name evidence="11" type="primary">AUGUSTUS-3.0.2_34886</name>
    <name evidence="11" type="ORF">TcasGA2_TC034886</name>
</gene>
<feature type="transmembrane region" description="Helical" evidence="10">
    <location>
        <begin position="31"/>
        <end position="53"/>
    </location>
</feature>
<dbReference type="InterPro" id="IPR004117">
    <property type="entry name" value="7tm6_olfct_rcpt"/>
</dbReference>
<dbReference type="OMA" id="HIVFRIN"/>
<keyword evidence="4 10" id="KW-0812">Transmembrane</keyword>
<dbReference type="PANTHER" id="PTHR21137">
    <property type="entry name" value="ODORANT RECEPTOR"/>
    <property type="match status" value="1"/>
</dbReference>
<comment type="caution">
    <text evidence="10">Lacks conserved residue(s) required for the propagation of feature annotation.</text>
</comment>
<evidence type="ECO:0000256" key="7">
    <source>
        <dbReference type="ARBA" id="ARBA00023136"/>
    </source>
</evidence>
<evidence type="ECO:0000256" key="10">
    <source>
        <dbReference type="RuleBase" id="RU351113"/>
    </source>
</evidence>
<dbReference type="PANTHER" id="PTHR21137:SF35">
    <property type="entry name" value="ODORANT RECEPTOR 19A-RELATED"/>
    <property type="match status" value="1"/>
</dbReference>
<keyword evidence="8 10" id="KW-0675">Receptor</keyword>
<dbReference type="EMBL" id="KQ971372">
    <property type="protein sequence ID" value="KYB25313.1"/>
    <property type="molecule type" value="Genomic_DNA"/>
</dbReference>
<evidence type="ECO:0000256" key="4">
    <source>
        <dbReference type="ARBA" id="ARBA00022692"/>
    </source>
</evidence>
<dbReference type="FunCoup" id="A0A139WBN1">
    <property type="interactions" value="54"/>
</dbReference>
<keyword evidence="9 10" id="KW-0807">Transducer</keyword>
<evidence type="ECO:0000313" key="12">
    <source>
        <dbReference type="Proteomes" id="UP000007266"/>
    </source>
</evidence>
<organism evidence="11 12">
    <name type="scientific">Tribolium castaneum</name>
    <name type="common">Red flour beetle</name>
    <dbReference type="NCBI Taxonomy" id="7070"/>
    <lineage>
        <taxon>Eukaryota</taxon>
        <taxon>Metazoa</taxon>
        <taxon>Ecdysozoa</taxon>
        <taxon>Arthropoda</taxon>
        <taxon>Hexapoda</taxon>
        <taxon>Insecta</taxon>
        <taxon>Pterygota</taxon>
        <taxon>Neoptera</taxon>
        <taxon>Endopterygota</taxon>
        <taxon>Coleoptera</taxon>
        <taxon>Polyphaga</taxon>
        <taxon>Cucujiformia</taxon>
        <taxon>Tenebrionidae</taxon>
        <taxon>Tenebrionidae incertae sedis</taxon>
        <taxon>Tribolium</taxon>
    </lineage>
</organism>
<evidence type="ECO:0000256" key="1">
    <source>
        <dbReference type="ARBA" id="ARBA00004651"/>
    </source>
</evidence>
<dbReference type="Pfam" id="PF02949">
    <property type="entry name" value="7tm_6"/>
    <property type="match status" value="1"/>
</dbReference>
<dbReference type="AlphaFoldDB" id="A0A139WBN1"/>
<feature type="transmembrane region" description="Helical" evidence="10">
    <location>
        <begin position="343"/>
        <end position="362"/>
    </location>
</feature>
<keyword evidence="3 10" id="KW-0716">Sensory transduction</keyword>
<dbReference type="OrthoDB" id="6614360at2759"/>
<protein>
    <recommendedName>
        <fullName evidence="10">Odorant receptor</fullName>
    </recommendedName>
</protein>
<reference evidence="11 12" key="2">
    <citation type="journal article" date="2010" name="Nucleic Acids Res.">
        <title>BeetleBase in 2010: revisions to provide comprehensive genomic information for Tribolium castaneum.</title>
        <authorList>
            <person name="Kim H.S."/>
            <person name="Murphy T."/>
            <person name="Xia J."/>
            <person name="Caragea D."/>
            <person name="Park Y."/>
            <person name="Beeman R.W."/>
            <person name="Lorenzen M.D."/>
            <person name="Butcher S."/>
            <person name="Manak J.R."/>
            <person name="Brown S.J."/>
        </authorList>
    </citation>
    <scope>GENOME REANNOTATION</scope>
    <source>
        <strain evidence="11 12">Georgia GA2</strain>
    </source>
</reference>
<keyword evidence="2" id="KW-1003">Cell membrane</keyword>